<feature type="region of interest" description="Disordered" evidence="5">
    <location>
        <begin position="1"/>
        <end position="31"/>
    </location>
</feature>
<dbReference type="RefSeq" id="WP_188607538.1">
    <property type="nucleotide sequence ID" value="NZ_BMGG01000001.1"/>
</dbReference>
<dbReference type="Gene3D" id="3.30.70.920">
    <property type="match status" value="1"/>
</dbReference>
<gene>
    <name evidence="4" type="primary">napD</name>
    <name evidence="6" type="ORF">GCM10010994_05170</name>
</gene>
<feature type="compositionally biased region" description="Basic and acidic residues" evidence="5">
    <location>
        <begin position="1"/>
        <end position="24"/>
    </location>
</feature>
<keyword evidence="3 4" id="KW-0143">Chaperone</keyword>
<comment type="similarity">
    <text evidence="4">Belongs to the NapD family.</text>
</comment>
<evidence type="ECO:0000313" key="6">
    <source>
        <dbReference type="EMBL" id="GGC48961.1"/>
    </source>
</evidence>
<evidence type="ECO:0000256" key="2">
    <source>
        <dbReference type="ARBA" id="ARBA00022490"/>
    </source>
</evidence>
<proteinExistence type="inferred from homology"/>
<evidence type="ECO:0000256" key="4">
    <source>
        <dbReference type="HAMAP-Rule" id="MF_02200"/>
    </source>
</evidence>
<dbReference type="GO" id="GO:0051224">
    <property type="term" value="P:negative regulation of protein transport"/>
    <property type="evidence" value="ECO:0007669"/>
    <property type="project" value="UniProtKB-UniRule"/>
</dbReference>
<dbReference type="InterPro" id="IPR005623">
    <property type="entry name" value="Chaperone_NapD_NO3_reduct"/>
</dbReference>
<comment type="subunit">
    <text evidence="4">Interacts with the cytoplasmic NapA precursor.</text>
</comment>
<protein>
    <recommendedName>
        <fullName evidence="4">Chaperone NapD</fullName>
    </recommendedName>
    <alternativeName>
        <fullName evidence="4">NapA signal peptide-binding chaperone NapD</fullName>
    </alternativeName>
</protein>
<organism evidence="6 7">
    <name type="scientific">Chelatococcus reniformis</name>
    <dbReference type="NCBI Taxonomy" id="1494448"/>
    <lineage>
        <taxon>Bacteria</taxon>
        <taxon>Pseudomonadati</taxon>
        <taxon>Pseudomonadota</taxon>
        <taxon>Alphaproteobacteria</taxon>
        <taxon>Hyphomicrobiales</taxon>
        <taxon>Chelatococcaceae</taxon>
        <taxon>Chelatococcus</taxon>
    </lineage>
</organism>
<evidence type="ECO:0000256" key="3">
    <source>
        <dbReference type="ARBA" id="ARBA00023186"/>
    </source>
</evidence>
<dbReference type="PANTHER" id="PTHR38603">
    <property type="entry name" value="CHAPERONE NAPD"/>
    <property type="match status" value="1"/>
</dbReference>
<comment type="caution">
    <text evidence="6">The sequence shown here is derived from an EMBL/GenBank/DDBJ whole genome shotgun (WGS) entry which is preliminary data.</text>
</comment>
<dbReference type="Pfam" id="PF03927">
    <property type="entry name" value="NapD"/>
    <property type="match status" value="1"/>
</dbReference>
<reference evidence="6" key="2">
    <citation type="submission" date="2020-09" db="EMBL/GenBank/DDBJ databases">
        <authorList>
            <person name="Sun Q."/>
            <person name="Zhou Y."/>
        </authorList>
    </citation>
    <scope>NUCLEOTIDE SEQUENCE</scope>
    <source>
        <strain evidence="6">CGMCC 1.12919</strain>
    </source>
</reference>
<dbReference type="PANTHER" id="PTHR38603:SF1">
    <property type="entry name" value="CHAPERONE NAPD"/>
    <property type="match status" value="1"/>
</dbReference>
<dbReference type="AlphaFoldDB" id="A0A916TX54"/>
<dbReference type="Proteomes" id="UP000637002">
    <property type="component" value="Unassembled WGS sequence"/>
</dbReference>
<evidence type="ECO:0000256" key="1">
    <source>
        <dbReference type="ARBA" id="ARBA00004496"/>
    </source>
</evidence>
<keyword evidence="2 4" id="KW-0963">Cytoplasm</keyword>
<accession>A0A916TX54</accession>
<evidence type="ECO:0000313" key="7">
    <source>
        <dbReference type="Proteomes" id="UP000637002"/>
    </source>
</evidence>
<dbReference type="GO" id="GO:0005737">
    <property type="term" value="C:cytoplasm"/>
    <property type="evidence" value="ECO:0007669"/>
    <property type="project" value="UniProtKB-SubCell"/>
</dbReference>
<comment type="function">
    <text evidence="4">Chaperone for NapA, the catalytic subunit of the periplasmic nitrate reductase. It binds directly and specifically to the twin-arginine signal peptide of NapA, preventing premature interaction with the Tat translocase and premature export.</text>
</comment>
<reference evidence="6" key="1">
    <citation type="journal article" date="2014" name="Int. J. Syst. Evol. Microbiol.">
        <title>Complete genome sequence of Corynebacterium casei LMG S-19264T (=DSM 44701T), isolated from a smear-ripened cheese.</title>
        <authorList>
            <consortium name="US DOE Joint Genome Institute (JGI-PGF)"/>
            <person name="Walter F."/>
            <person name="Albersmeier A."/>
            <person name="Kalinowski J."/>
            <person name="Ruckert C."/>
        </authorList>
    </citation>
    <scope>NUCLEOTIDE SEQUENCE</scope>
    <source>
        <strain evidence="6">CGMCC 1.12919</strain>
    </source>
</reference>
<dbReference type="EMBL" id="BMGG01000001">
    <property type="protein sequence ID" value="GGC48961.1"/>
    <property type="molecule type" value="Genomic_DNA"/>
</dbReference>
<evidence type="ECO:0000256" key="5">
    <source>
        <dbReference type="SAM" id="MobiDB-lite"/>
    </source>
</evidence>
<dbReference type="GO" id="GO:0005048">
    <property type="term" value="F:signal sequence binding"/>
    <property type="evidence" value="ECO:0007669"/>
    <property type="project" value="UniProtKB-UniRule"/>
</dbReference>
<name>A0A916TX54_9HYPH</name>
<dbReference type="HAMAP" id="MF_02200">
    <property type="entry name" value="NapD"/>
    <property type="match status" value="1"/>
</dbReference>
<sequence length="114" mass="12326">MSSNDRNVDRRGFLTGRFHSEAQGRESGPARSLHISSAVVTARPERCPDIARQIAMLPATEISGIEGSKIVIVMEGRNTGEIGSRLTAIALMDGVFSANLVFEQIEPVDDWGAE</sequence>
<keyword evidence="7" id="KW-1185">Reference proteome</keyword>
<comment type="subcellular location">
    <subcellularLocation>
        <location evidence="1 4">Cytoplasm</location>
    </subcellularLocation>
</comment>